<reference evidence="2" key="1">
    <citation type="submission" date="2018-05" db="EMBL/GenBank/DDBJ databases">
        <title>Genome Sequencing of selected type strains of the family Eggerthellaceae.</title>
        <authorList>
            <person name="Danylec N."/>
            <person name="Stoll D.A."/>
            <person name="Doetsch A."/>
            <person name="Huch M."/>
        </authorList>
    </citation>
    <scope>NUCLEOTIDE SEQUENCE [LARGE SCALE GENOMIC DNA]</scope>
    <source>
        <strain evidence="2">DSM 17537</strain>
    </source>
</reference>
<dbReference type="NCBIfam" id="TIGR01668">
    <property type="entry name" value="YqeG_hyp_ppase"/>
    <property type="match status" value="1"/>
</dbReference>
<proteinExistence type="predicted"/>
<dbReference type="AlphaFoldDB" id="A0A3N0AFS8"/>
<protein>
    <submittedName>
        <fullName evidence="1">YqeG family HAD IIIA-type phosphatase</fullName>
    </submittedName>
</protein>
<accession>A0A3N0AFS8</accession>
<dbReference type="RefSeq" id="WP_123197744.1">
    <property type="nucleotide sequence ID" value="NZ_QICB01000002.1"/>
</dbReference>
<dbReference type="SUPFAM" id="SSF56784">
    <property type="entry name" value="HAD-like"/>
    <property type="match status" value="1"/>
</dbReference>
<dbReference type="GO" id="GO:0008962">
    <property type="term" value="F:phosphatidylglycerophosphatase activity"/>
    <property type="evidence" value="ECO:0007669"/>
    <property type="project" value="InterPro"/>
</dbReference>
<dbReference type="Gene3D" id="3.40.50.1000">
    <property type="entry name" value="HAD superfamily/HAD-like"/>
    <property type="match status" value="1"/>
</dbReference>
<keyword evidence="2" id="KW-1185">Reference proteome</keyword>
<dbReference type="EMBL" id="QICB01000002">
    <property type="protein sequence ID" value="RNL20643.1"/>
    <property type="molecule type" value="Genomic_DNA"/>
</dbReference>
<evidence type="ECO:0000313" key="1">
    <source>
        <dbReference type="EMBL" id="RNL20643.1"/>
    </source>
</evidence>
<sequence length="165" mass="18902">MPFFKPDRFFTRVTALDPVSDIAEAGFSHVFLDLDNTLLTRDTHEVPADIKDWLERLKRAGVTPCILTNNWHHGAHEWAERLDLPIVSHAVKPLPFAYFAAMKKVGARRRSTMCIGDQLITDVWGGHVMGMRVSMVKPLVEADLKHTLLLRHVEKLFMKNVHPER</sequence>
<organism evidence="1 2">
    <name type="scientific">Slackia faecicanis</name>
    <dbReference type="NCBI Taxonomy" id="255723"/>
    <lineage>
        <taxon>Bacteria</taxon>
        <taxon>Bacillati</taxon>
        <taxon>Actinomycetota</taxon>
        <taxon>Coriobacteriia</taxon>
        <taxon>Eggerthellales</taxon>
        <taxon>Eggerthellaceae</taxon>
        <taxon>Slackia</taxon>
    </lineage>
</organism>
<dbReference type="InterPro" id="IPR036412">
    <property type="entry name" value="HAD-like_sf"/>
</dbReference>
<name>A0A3N0AFS8_9ACTN</name>
<dbReference type="OrthoDB" id="9787572at2"/>
<dbReference type="InterPro" id="IPR010021">
    <property type="entry name" value="PGPP1/Gep4"/>
</dbReference>
<comment type="caution">
    <text evidence="1">The sequence shown here is derived from an EMBL/GenBank/DDBJ whole genome shotgun (WGS) entry which is preliminary data.</text>
</comment>
<dbReference type="Proteomes" id="UP000267368">
    <property type="component" value="Unassembled WGS sequence"/>
</dbReference>
<gene>
    <name evidence="1" type="ORF">DMP07_03410</name>
</gene>
<dbReference type="Pfam" id="PF00702">
    <property type="entry name" value="Hydrolase"/>
    <property type="match status" value="1"/>
</dbReference>
<evidence type="ECO:0000313" key="2">
    <source>
        <dbReference type="Proteomes" id="UP000267368"/>
    </source>
</evidence>
<dbReference type="InterPro" id="IPR023214">
    <property type="entry name" value="HAD_sf"/>
</dbReference>